<accession>A0A318PWA2</accession>
<dbReference type="Pfam" id="PF13467">
    <property type="entry name" value="RHH_4"/>
    <property type="match status" value="1"/>
</dbReference>
<dbReference type="Proteomes" id="UP001526337">
    <property type="component" value="Unassembled WGS sequence"/>
</dbReference>
<reference evidence="2 5" key="2">
    <citation type="submission" date="2022-07" db="EMBL/GenBank/DDBJ databases">
        <title>Genome stability of Gluconacetobacter entanii AV429.</title>
        <authorList>
            <person name="Trcek J."/>
            <person name="Cepec E."/>
        </authorList>
    </citation>
    <scope>NUCLEOTIDE SEQUENCE [LARGE SCALE GENOMIC DNA]</scope>
    <source>
        <strain evidence="2 5">AV429_2022</strain>
    </source>
</reference>
<evidence type="ECO:0000313" key="5">
    <source>
        <dbReference type="Proteomes" id="UP001526337"/>
    </source>
</evidence>
<evidence type="ECO:0000313" key="3">
    <source>
        <dbReference type="EMBL" id="PYD64284.1"/>
    </source>
</evidence>
<reference evidence="3 4" key="1">
    <citation type="submission" date="2017-07" db="EMBL/GenBank/DDBJ databases">
        <title>A draft genome sequence of Gluconacetobacter entanii LTH 4560.</title>
        <authorList>
            <person name="Skraban J."/>
            <person name="Cleenwerck I."/>
            <person name="Vandamme P."/>
            <person name="Trcek J."/>
        </authorList>
    </citation>
    <scope>NUCLEOTIDE SEQUENCE [LARGE SCALE GENOMIC DNA]</scope>
    <source>
        <strain evidence="3 4">LTH 4560</strain>
    </source>
</reference>
<dbReference type="InterPro" id="IPR038268">
    <property type="entry name" value="RHH_sf"/>
</dbReference>
<name>A0A318PWA2_9PROT</name>
<dbReference type="Proteomes" id="UP000248301">
    <property type="component" value="Unassembled WGS sequence"/>
</dbReference>
<dbReference type="RefSeq" id="WP_110912435.1">
    <property type="nucleotide sequence ID" value="NZ_JABJWD010000052.1"/>
</dbReference>
<dbReference type="EMBL" id="NKUF01000003">
    <property type="protein sequence ID" value="PYD64284.1"/>
    <property type="molecule type" value="Genomic_DNA"/>
</dbReference>
<dbReference type="Gene3D" id="1.10.3990.20">
    <property type="entry name" value="protein bp1543"/>
    <property type="match status" value="1"/>
</dbReference>
<gene>
    <name evidence="3" type="ORF">CFR72_02175</name>
    <name evidence="2" type="ORF">NO263_07925</name>
</gene>
<dbReference type="AlphaFoldDB" id="A0A318PWA2"/>
<protein>
    <submittedName>
        <fullName evidence="2">Ribbon-helix-helix domain-containing protein</fullName>
    </submittedName>
</protein>
<feature type="domain" description="Ribbon-helix-helix" evidence="1">
    <location>
        <begin position="14"/>
        <end position="74"/>
    </location>
</feature>
<keyword evidence="5" id="KW-1185">Reference proteome</keyword>
<sequence length="94" mass="10176">MRRARPVASLPLLHKRSMMLSGHRTSVALEPEFWGALERMAAARGVGLTTLIARIDTTRDPMRTLASALRVAALLEWMPALPAAGGRSGEEQLG</sequence>
<organism evidence="3 4">
    <name type="scientific">Gluconacetobacter entanii</name>
    <dbReference type="NCBI Taxonomy" id="108528"/>
    <lineage>
        <taxon>Bacteria</taxon>
        <taxon>Pseudomonadati</taxon>
        <taxon>Pseudomonadota</taxon>
        <taxon>Alphaproteobacteria</taxon>
        <taxon>Acetobacterales</taxon>
        <taxon>Acetobacteraceae</taxon>
        <taxon>Gluconacetobacter</taxon>
    </lineage>
</organism>
<dbReference type="EMBL" id="JANGSQ010000100">
    <property type="protein sequence ID" value="MCW4590505.1"/>
    <property type="molecule type" value="Genomic_DNA"/>
</dbReference>
<evidence type="ECO:0000313" key="2">
    <source>
        <dbReference type="EMBL" id="MCW4590505.1"/>
    </source>
</evidence>
<dbReference type="OrthoDB" id="7477016at2"/>
<evidence type="ECO:0000313" key="4">
    <source>
        <dbReference type="Proteomes" id="UP000248301"/>
    </source>
</evidence>
<evidence type="ECO:0000259" key="1">
    <source>
        <dbReference type="Pfam" id="PF13467"/>
    </source>
</evidence>
<dbReference type="InterPro" id="IPR027373">
    <property type="entry name" value="RHH_dom"/>
</dbReference>
<proteinExistence type="predicted"/>
<comment type="caution">
    <text evidence="3">The sequence shown here is derived from an EMBL/GenBank/DDBJ whole genome shotgun (WGS) entry which is preliminary data.</text>
</comment>